<proteinExistence type="predicted"/>
<keyword evidence="2" id="KW-0418">Kinase</keyword>
<keyword evidence="3" id="KW-1185">Reference proteome</keyword>
<dbReference type="EMBL" id="ML977326">
    <property type="protein sequence ID" value="KAF2114119.1"/>
    <property type="molecule type" value="Genomic_DNA"/>
</dbReference>
<dbReference type="PROSITE" id="PS00108">
    <property type="entry name" value="PROTEIN_KINASE_ST"/>
    <property type="match status" value="1"/>
</dbReference>
<evidence type="ECO:0000313" key="2">
    <source>
        <dbReference type="EMBL" id="KAF2114119.1"/>
    </source>
</evidence>
<protein>
    <submittedName>
        <fullName evidence="2">Kinase-like domain-containing protein</fullName>
    </submittedName>
</protein>
<dbReference type="AlphaFoldDB" id="A0A6A5Z3R8"/>
<dbReference type="PROSITE" id="PS50011">
    <property type="entry name" value="PROTEIN_KINASE_DOM"/>
    <property type="match status" value="1"/>
</dbReference>
<reference evidence="2" key="1">
    <citation type="journal article" date="2020" name="Stud. Mycol.">
        <title>101 Dothideomycetes genomes: a test case for predicting lifestyles and emergence of pathogens.</title>
        <authorList>
            <person name="Haridas S."/>
            <person name="Albert R."/>
            <person name="Binder M."/>
            <person name="Bloem J."/>
            <person name="Labutti K."/>
            <person name="Salamov A."/>
            <person name="Andreopoulos B."/>
            <person name="Baker S."/>
            <person name="Barry K."/>
            <person name="Bills G."/>
            <person name="Bluhm B."/>
            <person name="Cannon C."/>
            <person name="Castanera R."/>
            <person name="Culley D."/>
            <person name="Daum C."/>
            <person name="Ezra D."/>
            <person name="Gonzalez J."/>
            <person name="Henrissat B."/>
            <person name="Kuo A."/>
            <person name="Liang C."/>
            <person name="Lipzen A."/>
            <person name="Lutzoni F."/>
            <person name="Magnuson J."/>
            <person name="Mondo S."/>
            <person name="Nolan M."/>
            <person name="Ohm R."/>
            <person name="Pangilinan J."/>
            <person name="Park H.-J."/>
            <person name="Ramirez L."/>
            <person name="Alfaro M."/>
            <person name="Sun H."/>
            <person name="Tritt A."/>
            <person name="Yoshinaga Y."/>
            <person name="Zwiers L.-H."/>
            <person name="Turgeon B."/>
            <person name="Goodwin S."/>
            <person name="Spatafora J."/>
            <person name="Crous P."/>
            <person name="Grigoriev I."/>
        </authorList>
    </citation>
    <scope>NUCLEOTIDE SEQUENCE</scope>
    <source>
        <strain evidence="2">CBS 627.86</strain>
    </source>
</reference>
<evidence type="ECO:0000313" key="3">
    <source>
        <dbReference type="Proteomes" id="UP000799770"/>
    </source>
</evidence>
<evidence type="ECO:0000259" key="1">
    <source>
        <dbReference type="PROSITE" id="PS50011"/>
    </source>
</evidence>
<dbReference type="Pfam" id="PF00069">
    <property type="entry name" value="Pkinase"/>
    <property type="match status" value="1"/>
</dbReference>
<dbReference type="GO" id="GO:0005524">
    <property type="term" value="F:ATP binding"/>
    <property type="evidence" value="ECO:0007669"/>
    <property type="project" value="InterPro"/>
</dbReference>
<dbReference type="PANTHER" id="PTHR24359">
    <property type="entry name" value="SERINE/THREONINE-PROTEIN KINASE SBK1"/>
    <property type="match status" value="1"/>
</dbReference>
<dbReference type="InterPro" id="IPR008271">
    <property type="entry name" value="Ser/Thr_kinase_AS"/>
</dbReference>
<name>A0A6A5Z3R8_9PLEO</name>
<dbReference type="InterPro" id="IPR011009">
    <property type="entry name" value="Kinase-like_dom_sf"/>
</dbReference>
<dbReference type="Proteomes" id="UP000799770">
    <property type="component" value="Unassembled WGS sequence"/>
</dbReference>
<dbReference type="OrthoDB" id="4062651at2759"/>
<dbReference type="PANTHER" id="PTHR24359:SF1">
    <property type="entry name" value="INHIBITOR OF NUCLEAR FACTOR KAPPA-B KINASE EPSILON SUBUNIT HOMOLOG 1-RELATED"/>
    <property type="match status" value="1"/>
</dbReference>
<dbReference type="SUPFAM" id="SSF56112">
    <property type="entry name" value="Protein kinase-like (PK-like)"/>
    <property type="match status" value="1"/>
</dbReference>
<sequence>MVEDISTGSVFRLYGSRTERKRVFENEIKIIRRLAPHHHVIRVFATYVSKREVGLILSPVAQGDLEILLQDVYDADAPTPDQRHTLDISFGCLATGLAFMHRQKVRHKDIKPRNILVHNGSMIFTDFGYSLDHALNDNSTTTGRPDTFTRRYCAPEVDDWGPRNSKSDVFSLGCVFSQVLEALRFQQPKVSPSTCFHEIIEEIQSDLIELNTQDLYWNVAGTTASMLSRKPRDRFSADYVVAWLRKNSGGLFCQTCKNSSESYYFDGPSSAPEDLATLEEDILAIWDFHDLRRYLIKRANAPLYA</sequence>
<dbReference type="GO" id="GO:0004674">
    <property type="term" value="F:protein serine/threonine kinase activity"/>
    <property type="evidence" value="ECO:0007669"/>
    <property type="project" value="TreeGrafter"/>
</dbReference>
<keyword evidence="2" id="KW-0808">Transferase</keyword>
<accession>A0A6A5Z3R8</accession>
<feature type="domain" description="Protein kinase" evidence="1">
    <location>
        <begin position="1"/>
        <end position="244"/>
    </location>
</feature>
<dbReference type="InterPro" id="IPR000719">
    <property type="entry name" value="Prot_kinase_dom"/>
</dbReference>
<organism evidence="2 3">
    <name type="scientific">Lophiotrema nucula</name>
    <dbReference type="NCBI Taxonomy" id="690887"/>
    <lineage>
        <taxon>Eukaryota</taxon>
        <taxon>Fungi</taxon>
        <taxon>Dikarya</taxon>
        <taxon>Ascomycota</taxon>
        <taxon>Pezizomycotina</taxon>
        <taxon>Dothideomycetes</taxon>
        <taxon>Pleosporomycetidae</taxon>
        <taxon>Pleosporales</taxon>
        <taxon>Lophiotremataceae</taxon>
        <taxon>Lophiotrema</taxon>
    </lineage>
</organism>
<gene>
    <name evidence="2" type="ORF">BDV96DRAFT_647604</name>
</gene>
<dbReference type="CDD" id="cd00180">
    <property type="entry name" value="PKc"/>
    <property type="match status" value="1"/>
</dbReference>
<dbReference type="Gene3D" id="1.10.510.10">
    <property type="entry name" value="Transferase(Phosphotransferase) domain 1"/>
    <property type="match status" value="1"/>
</dbReference>
<dbReference type="SMART" id="SM00220">
    <property type="entry name" value="S_TKc"/>
    <property type="match status" value="1"/>
</dbReference>